<sequence length="362" mass="40285">MSNEDDAPESAGAEEPSTRSTLTGNGEGTYRSESHAHHDHIVDRTGELMEASFKAAENFVRAGAMLINDPITGISVPFVQARGGLNPIRADQFADYRDAPLRVRGTAVHTRLDSFIDHVNRFKGINTALFAIDNPATPKLSAVFDYHGDTEEALEPGPAFAQHRAEYSFPLSEEWQAWREFDGKKMDMAQFAEFLENRIVDVEAATPLEQLSDATRDFINATGARIATPSKLIELSRGLRIYENSVVKDARNLSTGEAQIAFESEHTDGDGKPLNIPNMFIICIPVFARSDVFYRIAARLRYRKGAGIQFWFDLWRTDRVFTDAFDEALDQVREKTACPLFVGVDEGEQSTFSNPGEPAPVF</sequence>
<name>A0A1T5ACJ1_9SPHN</name>
<evidence type="ECO:0000313" key="2">
    <source>
        <dbReference type="EMBL" id="SKB32684.1"/>
    </source>
</evidence>
<gene>
    <name evidence="2" type="ORF">SAMN06295937_1003101</name>
</gene>
<keyword evidence="3" id="KW-1185">Reference proteome</keyword>
<organism evidence="2 3">
    <name type="scientific">Sphingopyxis flava</name>
    <dbReference type="NCBI Taxonomy" id="1507287"/>
    <lineage>
        <taxon>Bacteria</taxon>
        <taxon>Pseudomonadati</taxon>
        <taxon>Pseudomonadota</taxon>
        <taxon>Alphaproteobacteria</taxon>
        <taxon>Sphingomonadales</taxon>
        <taxon>Sphingomonadaceae</taxon>
        <taxon>Sphingopyxis</taxon>
    </lineage>
</organism>
<reference evidence="3" key="1">
    <citation type="submission" date="2017-02" db="EMBL/GenBank/DDBJ databases">
        <authorList>
            <person name="Varghese N."/>
            <person name="Submissions S."/>
        </authorList>
    </citation>
    <scope>NUCLEOTIDE SEQUENCE [LARGE SCALE GENOMIC DNA]</scope>
    <source>
        <strain evidence="3">R11H</strain>
    </source>
</reference>
<evidence type="ECO:0000313" key="3">
    <source>
        <dbReference type="Proteomes" id="UP000190044"/>
    </source>
</evidence>
<feature type="region of interest" description="Disordered" evidence="1">
    <location>
        <begin position="1"/>
        <end position="37"/>
    </location>
</feature>
<dbReference type="Pfam" id="PF10065">
    <property type="entry name" value="DUF2303"/>
    <property type="match status" value="1"/>
</dbReference>
<protein>
    <submittedName>
        <fullName evidence="2">Uncharacterized conserved protein</fullName>
    </submittedName>
</protein>
<dbReference type="Proteomes" id="UP000190044">
    <property type="component" value="Unassembled WGS sequence"/>
</dbReference>
<dbReference type="RefSeq" id="WP_079637290.1">
    <property type="nucleotide sequence ID" value="NZ_FUYP01000003.1"/>
</dbReference>
<dbReference type="AlphaFoldDB" id="A0A1T5ACJ1"/>
<accession>A0A1T5ACJ1</accession>
<dbReference type="OrthoDB" id="7346200at2"/>
<dbReference type="EMBL" id="FUYP01000003">
    <property type="protein sequence ID" value="SKB32684.1"/>
    <property type="molecule type" value="Genomic_DNA"/>
</dbReference>
<proteinExistence type="predicted"/>
<evidence type="ECO:0000256" key="1">
    <source>
        <dbReference type="SAM" id="MobiDB-lite"/>
    </source>
</evidence>
<dbReference type="InterPro" id="IPR019276">
    <property type="entry name" value="DUF2303"/>
</dbReference>